<comment type="subcellular location">
    <subcellularLocation>
        <location evidence="1">Membrane</location>
        <topology evidence="1">Multi-pass membrane protein</topology>
    </subcellularLocation>
</comment>
<dbReference type="AlphaFoldDB" id="A0AAD4UF65"/>
<dbReference type="EMBL" id="JAKZEL010000002">
    <property type="protein sequence ID" value="KAI4546108.1"/>
    <property type="molecule type" value="Genomic_DNA"/>
</dbReference>
<name>A0AAD4UF65_OVIAM</name>
<dbReference type="GO" id="GO:0016020">
    <property type="term" value="C:membrane"/>
    <property type="evidence" value="ECO:0007669"/>
    <property type="project" value="UniProtKB-SubCell"/>
</dbReference>
<keyword evidence="4" id="KW-1185">Reference proteome</keyword>
<evidence type="ECO:0000313" key="3">
    <source>
        <dbReference type="EMBL" id="KAI4546108.1"/>
    </source>
</evidence>
<feature type="transmembrane region" description="Helical" evidence="2">
    <location>
        <begin position="164"/>
        <end position="185"/>
    </location>
</feature>
<dbReference type="Gene3D" id="1.20.1250.20">
    <property type="entry name" value="MFS general substrate transporter like domains"/>
    <property type="match status" value="1"/>
</dbReference>
<evidence type="ECO:0000256" key="2">
    <source>
        <dbReference type="SAM" id="Phobius"/>
    </source>
</evidence>
<keyword evidence="2" id="KW-0472">Membrane</keyword>
<dbReference type="InterPro" id="IPR036259">
    <property type="entry name" value="MFS_trans_sf"/>
</dbReference>
<proteinExistence type="predicted"/>
<keyword evidence="2" id="KW-1133">Transmembrane helix</keyword>
<comment type="caution">
    <text evidence="3">The sequence shown here is derived from an EMBL/GenBank/DDBJ whole genome shotgun (WGS) entry which is preliminary data.</text>
</comment>
<feature type="transmembrane region" description="Helical" evidence="2">
    <location>
        <begin position="128"/>
        <end position="152"/>
    </location>
</feature>
<evidence type="ECO:0000256" key="1">
    <source>
        <dbReference type="ARBA" id="ARBA00004141"/>
    </source>
</evidence>
<protein>
    <submittedName>
        <fullName evidence="3">Uncharacterized protein</fullName>
    </submittedName>
</protein>
<feature type="transmembrane region" description="Helical" evidence="2">
    <location>
        <begin position="50"/>
        <end position="70"/>
    </location>
</feature>
<accession>A0AAD4UF65</accession>
<feature type="transmembrane region" description="Helical" evidence="2">
    <location>
        <begin position="26"/>
        <end position="44"/>
    </location>
</feature>
<organism evidence="3 4">
    <name type="scientific">Ovis ammon polii</name>
    <dbReference type="NCBI Taxonomy" id="230172"/>
    <lineage>
        <taxon>Eukaryota</taxon>
        <taxon>Metazoa</taxon>
        <taxon>Chordata</taxon>
        <taxon>Craniata</taxon>
        <taxon>Vertebrata</taxon>
        <taxon>Euteleostomi</taxon>
        <taxon>Mammalia</taxon>
        <taxon>Eutheria</taxon>
        <taxon>Laurasiatheria</taxon>
        <taxon>Artiodactyla</taxon>
        <taxon>Ruminantia</taxon>
        <taxon>Pecora</taxon>
        <taxon>Bovidae</taxon>
        <taxon>Caprinae</taxon>
        <taxon>Ovis</taxon>
    </lineage>
</organism>
<dbReference type="Proteomes" id="UP001214576">
    <property type="component" value="Unassembled WGS sequence"/>
</dbReference>
<reference evidence="3" key="1">
    <citation type="submission" date="2022-03" db="EMBL/GenBank/DDBJ databases">
        <title>Genomic analyses of argali, domestic sheep and their hybrids provide insights into chromosomal evolution, heterosis and genetic basis of agronomic traits.</title>
        <authorList>
            <person name="Li M."/>
        </authorList>
    </citation>
    <scope>NUCLEOTIDE SEQUENCE</scope>
    <source>
        <strain evidence="3">CAU-MHL-2022a</strain>
        <tissue evidence="3">Skin</tissue>
    </source>
</reference>
<gene>
    <name evidence="3" type="ORF">MG293_002663</name>
</gene>
<evidence type="ECO:0000313" key="4">
    <source>
        <dbReference type="Proteomes" id="UP001214576"/>
    </source>
</evidence>
<sequence length="274" mass="31045">MDEPLGICTLCLNNKMWLWESSDIQFYWIMNLNAIVVFLGISYIQYSGAWALVLLIPFMSTLMALITLYMMHYNLIYQPEKFTGNLSAALSVLVAGFFEIHRKHFPPVEQPLSGKVVTVSSMPWSHLVLQYVLLGVAETLVNPAFSVIYRFVPSTIRRTFMNCLTLINGFACFTGALLLELVYLISEDTVDQSRLLNTHCGLGSTVIKPEGYNLSPQEIVKYVMDYREGTSSEDYDNRNEEHNSLRSLSFDVNRTPGYLVVTNVGLATDVMYID</sequence>
<keyword evidence="2" id="KW-0812">Transmembrane</keyword>